<name>A0A067QVV6_ZOONE</name>
<dbReference type="Pfam" id="PF00005">
    <property type="entry name" value="ABC_tran"/>
    <property type="match status" value="1"/>
</dbReference>
<dbReference type="InterPro" id="IPR027417">
    <property type="entry name" value="P-loop_NTPase"/>
</dbReference>
<evidence type="ECO:0000259" key="1">
    <source>
        <dbReference type="Pfam" id="PF00005"/>
    </source>
</evidence>
<dbReference type="GO" id="GO:0042626">
    <property type="term" value="F:ATPase-coupled transmembrane transporter activity"/>
    <property type="evidence" value="ECO:0007669"/>
    <property type="project" value="TreeGrafter"/>
</dbReference>
<dbReference type="InParanoid" id="A0A067QVV6"/>
<dbReference type="GO" id="GO:0016020">
    <property type="term" value="C:membrane"/>
    <property type="evidence" value="ECO:0007669"/>
    <property type="project" value="TreeGrafter"/>
</dbReference>
<feature type="domain" description="ABC transporter" evidence="1">
    <location>
        <begin position="7"/>
        <end position="39"/>
    </location>
</feature>
<dbReference type="Gene3D" id="3.40.50.300">
    <property type="entry name" value="P-loop containing nucleotide triphosphate hydrolases"/>
    <property type="match status" value="1"/>
</dbReference>
<dbReference type="AlphaFoldDB" id="A0A067QVV6"/>
<dbReference type="SUPFAM" id="SSF52540">
    <property type="entry name" value="P-loop containing nucleoside triphosphate hydrolases"/>
    <property type="match status" value="1"/>
</dbReference>
<dbReference type="Proteomes" id="UP000027135">
    <property type="component" value="Unassembled WGS sequence"/>
</dbReference>
<accession>A0A067QVV6</accession>
<dbReference type="PANTHER" id="PTHR24221:SF503">
    <property type="entry name" value="MITOCHONDRIAL POTASSIUM CHANNEL ATP-BINDING SUBUNIT"/>
    <property type="match status" value="1"/>
</dbReference>
<dbReference type="eggNOG" id="KOG0055">
    <property type="taxonomic scope" value="Eukaryota"/>
</dbReference>
<dbReference type="InterPro" id="IPR003439">
    <property type="entry name" value="ABC_transporter-like_ATP-bd"/>
</dbReference>
<proteinExistence type="predicted"/>
<sequence length="167" mass="18186">MAGSQTGVSQLSGGQKQRIAIARALVRNPCILLLDEATSALDATCEKLWSVEMKKDPGKPQSVEVTIQLCRLRDVRVFCVTTGPYEQDPSILFSSRTGTCSYTFLADDPEVVCHCLLLCVNGVIVGMPRRKTPCCLDHGLAQHKLEIRAPPGIEPETPGLQGQHSNR</sequence>
<dbReference type="STRING" id="136037.A0A067QVV6"/>
<reference evidence="2 3" key="1">
    <citation type="journal article" date="2014" name="Nat. Commun.">
        <title>Molecular traces of alternative social organization in a termite genome.</title>
        <authorList>
            <person name="Terrapon N."/>
            <person name="Li C."/>
            <person name="Robertson H.M."/>
            <person name="Ji L."/>
            <person name="Meng X."/>
            <person name="Booth W."/>
            <person name="Chen Z."/>
            <person name="Childers C.P."/>
            <person name="Glastad K.M."/>
            <person name="Gokhale K."/>
            <person name="Gowin J."/>
            <person name="Gronenberg W."/>
            <person name="Hermansen R.A."/>
            <person name="Hu H."/>
            <person name="Hunt B.G."/>
            <person name="Huylmans A.K."/>
            <person name="Khalil S.M."/>
            <person name="Mitchell R.D."/>
            <person name="Munoz-Torres M.C."/>
            <person name="Mustard J.A."/>
            <person name="Pan H."/>
            <person name="Reese J.T."/>
            <person name="Scharf M.E."/>
            <person name="Sun F."/>
            <person name="Vogel H."/>
            <person name="Xiao J."/>
            <person name="Yang W."/>
            <person name="Yang Z."/>
            <person name="Yang Z."/>
            <person name="Zhou J."/>
            <person name="Zhu J."/>
            <person name="Brent C.S."/>
            <person name="Elsik C.G."/>
            <person name="Goodisman M.A."/>
            <person name="Liberles D.A."/>
            <person name="Roe R.M."/>
            <person name="Vargo E.L."/>
            <person name="Vilcinskas A."/>
            <person name="Wang J."/>
            <person name="Bornberg-Bauer E."/>
            <person name="Korb J."/>
            <person name="Zhang G."/>
            <person name="Liebig J."/>
        </authorList>
    </citation>
    <scope>NUCLEOTIDE SEQUENCE [LARGE SCALE GENOMIC DNA]</scope>
    <source>
        <tissue evidence="2">Whole organism</tissue>
    </source>
</reference>
<dbReference type="PANTHER" id="PTHR24221">
    <property type="entry name" value="ATP-BINDING CASSETTE SUB-FAMILY B"/>
    <property type="match status" value="1"/>
</dbReference>
<evidence type="ECO:0000313" key="2">
    <source>
        <dbReference type="EMBL" id="KDR14375.1"/>
    </source>
</evidence>
<dbReference type="InterPro" id="IPR039421">
    <property type="entry name" value="Type_1_exporter"/>
</dbReference>
<dbReference type="GO" id="GO:0005524">
    <property type="term" value="F:ATP binding"/>
    <property type="evidence" value="ECO:0007669"/>
    <property type="project" value="InterPro"/>
</dbReference>
<evidence type="ECO:0000313" key="3">
    <source>
        <dbReference type="Proteomes" id="UP000027135"/>
    </source>
</evidence>
<organism evidence="2 3">
    <name type="scientific">Zootermopsis nevadensis</name>
    <name type="common">Dampwood termite</name>
    <dbReference type="NCBI Taxonomy" id="136037"/>
    <lineage>
        <taxon>Eukaryota</taxon>
        <taxon>Metazoa</taxon>
        <taxon>Ecdysozoa</taxon>
        <taxon>Arthropoda</taxon>
        <taxon>Hexapoda</taxon>
        <taxon>Insecta</taxon>
        <taxon>Pterygota</taxon>
        <taxon>Neoptera</taxon>
        <taxon>Polyneoptera</taxon>
        <taxon>Dictyoptera</taxon>
        <taxon>Blattodea</taxon>
        <taxon>Blattoidea</taxon>
        <taxon>Termitoidae</taxon>
        <taxon>Termopsidae</taxon>
        <taxon>Zootermopsis</taxon>
    </lineage>
</organism>
<protein>
    <submittedName>
        <fullName evidence="2">ABC transporter B family member 13</fullName>
    </submittedName>
</protein>
<gene>
    <name evidence="2" type="ORF">L798_10409</name>
</gene>
<dbReference type="GO" id="GO:0016887">
    <property type="term" value="F:ATP hydrolysis activity"/>
    <property type="evidence" value="ECO:0007669"/>
    <property type="project" value="InterPro"/>
</dbReference>
<dbReference type="EMBL" id="KK852886">
    <property type="protein sequence ID" value="KDR14375.1"/>
    <property type="molecule type" value="Genomic_DNA"/>
</dbReference>
<keyword evidence="3" id="KW-1185">Reference proteome</keyword>